<comment type="cofactor">
    <cofactor evidence="1">
        <name>Zn(2+)</name>
        <dbReference type="ChEBI" id="CHEBI:29105"/>
    </cofactor>
</comment>
<comment type="caution">
    <text evidence="11">The sequence shown here is derived from an EMBL/GenBank/DDBJ whole genome shotgun (WGS) entry which is preliminary data.</text>
</comment>
<dbReference type="PANTHER" id="PTHR12589:SF7">
    <property type="entry name" value="6-PYRUVOYL TETRAHYDROBIOPTERIN SYNTHASE"/>
    <property type="match status" value="1"/>
</dbReference>
<evidence type="ECO:0000256" key="6">
    <source>
        <dbReference type="ARBA" id="ARBA00022723"/>
    </source>
</evidence>
<name>A0A8J7U659_9BACT</name>
<dbReference type="Proteomes" id="UP000664417">
    <property type="component" value="Unassembled WGS sequence"/>
</dbReference>
<comment type="similarity">
    <text evidence="3">Belongs to the PTPS family. QueD subfamily.</text>
</comment>
<accession>A0A8J7U659</accession>
<dbReference type="Pfam" id="PF01242">
    <property type="entry name" value="PTPS"/>
    <property type="match status" value="1"/>
</dbReference>
<dbReference type="RefSeq" id="WP_207859970.1">
    <property type="nucleotide sequence ID" value="NZ_JAFREP010000015.1"/>
</dbReference>
<gene>
    <name evidence="11" type="ORF">J3U88_16195</name>
</gene>
<dbReference type="PANTHER" id="PTHR12589">
    <property type="entry name" value="PYRUVOYL TETRAHYDROBIOPTERIN SYNTHASE"/>
    <property type="match status" value="1"/>
</dbReference>
<comment type="pathway">
    <text evidence="2">Purine metabolism; 7-cyano-7-deazaguanine biosynthesis.</text>
</comment>
<dbReference type="InterPro" id="IPR007115">
    <property type="entry name" value="6-PTP_synth/QueD"/>
</dbReference>
<keyword evidence="8" id="KW-0456">Lyase</keyword>
<evidence type="ECO:0000256" key="9">
    <source>
        <dbReference type="ARBA" id="ARBA00031449"/>
    </source>
</evidence>
<protein>
    <recommendedName>
        <fullName evidence="5">6-carboxy-5,6,7,8-tetrahydropterin synthase</fullName>
        <ecNumber evidence="4">4.1.2.50</ecNumber>
    </recommendedName>
    <alternativeName>
        <fullName evidence="9">Queuosine biosynthesis protein QueD</fullName>
    </alternativeName>
</protein>
<comment type="catalytic activity">
    <reaction evidence="10">
        <text>7,8-dihydroneopterin 3'-triphosphate + H2O = 6-carboxy-5,6,7,8-tetrahydropterin + triphosphate + acetaldehyde + 2 H(+)</text>
        <dbReference type="Rhea" id="RHEA:27966"/>
        <dbReference type="ChEBI" id="CHEBI:15343"/>
        <dbReference type="ChEBI" id="CHEBI:15377"/>
        <dbReference type="ChEBI" id="CHEBI:15378"/>
        <dbReference type="ChEBI" id="CHEBI:18036"/>
        <dbReference type="ChEBI" id="CHEBI:58462"/>
        <dbReference type="ChEBI" id="CHEBI:61032"/>
        <dbReference type="EC" id="4.1.2.50"/>
    </reaction>
</comment>
<evidence type="ECO:0000256" key="8">
    <source>
        <dbReference type="ARBA" id="ARBA00023239"/>
    </source>
</evidence>
<organism evidence="11 12">
    <name type="scientific">Acanthopleuribacter pedis</name>
    <dbReference type="NCBI Taxonomy" id="442870"/>
    <lineage>
        <taxon>Bacteria</taxon>
        <taxon>Pseudomonadati</taxon>
        <taxon>Acidobacteriota</taxon>
        <taxon>Holophagae</taxon>
        <taxon>Acanthopleuribacterales</taxon>
        <taxon>Acanthopleuribacteraceae</taxon>
        <taxon>Acanthopleuribacter</taxon>
    </lineage>
</organism>
<proteinExistence type="inferred from homology"/>
<dbReference type="Gene3D" id="3.30.479.10">
    <property type="entry name" value="6-pyruvoyl tetrahydropterin synthase/QueD"/>
    <property type="match status" value="1"/>
</dbReference>
<dbReference type="UniPathway" id="UPA00391"/>
<dbReference type="SUPFAM" id="SSF55620">
    <property type="entry name" value="Tetrahydrobiopterin biosynthesis enzymes-like"/>
    <property type="match status" value="1"/>
</dbReference>
<dbReference type="AlphaFoldDB" id="A0A8J7U659"/>
<keyword evidence="7" id="KW-0862">Zinc</keyword>
<keyword evidence="12" id="KW-1185">Reference proteome</keyword>
<evidence type="ECO:0000256" key="5">
    <source>
        <dbReference type="ARBA" id="ARBA00018141"/>
    </source>
</evidence>
<evidence type="ECO:0000256" key="7">
    <source>
        <dbReference type="ARBA" id="ARBA00022833"/>
    </source>
</evidence>
<dbReference type="EC" id="4.1.2.50" evidence="4"/>
<dbReference type="InterPro" id="IPR038418">
    <property type="entry name" value="6-PTP_synth/QueD_sf"/>
</dbReference>
<dbReference type="GO" id="GO:0046872">
    <property type="term" value="F:metal ion binding"/>
    <property type="evidence" value="ECO:0007669"/>
    <property type="project" value="UniProtKB-KW"/>
</dbReference>
<reference evidence="11" key="1">
    <citation type="submission" date="2021-03" db="EMBL/GenBank/DDBJ databases">
        <authorList>
            <person name="Wang G."/>
        </authorList>
    </citation>
    <scope>NUCLEOTIDE SEQUENCE</scope>
    <source>
        <strain evidence="11">KCTC 12899</strain>
    </source>
</reference>
<sequence>MFVDDQEYEIVVSVQKHFHASHALPARPELHGHLWEVEFSVSGPLDPRTGMVHDMLDLAKFFDPYVKELDGCNLHECPQFTSDNHLVNTTQQFPTCDTLAHYFLWRLQPIFREDPRFHNLNLCEISVSIWEEDKSARWGRATIRPKLR</sequence>
<evidence type="ECO:0000256" key="2">
    <source>
        <dbReference type="ARBA" id="ARBA00005061"/>
    </source>
</evidence>
<dbReference type="EMBL" id="JAFREP010000015">
    <property type="protein sequence ID" value="MBO1320016.1"/>
    <property type="molecule type" value="Genomic_DNA"/>
</dbReference>
<evidence type="ECO:0000256" key="4">
    <source>
        <dbReference type="ARBA" id="ARBA00012982"/>
    </source>
</evidence>
<dbReference type="GO" id="GO:0070497">
    <property type="term" value="F:6-carboxytetrahydropterin synthase activity"/>
    <property type="evidence" value="ECO:0007669"/>
    <property type="project" value="UniProtKB-EC"/>
</dbReference>
<keyword evidence="6" id="KW-0479">Metal-binding</keyword>
<evidence type="ECO:0000256" key="3">
    <source>
        <dbReference type="ARBA" id="ARBA00008900"/>
    </source>
</evidence>
<evidence type="ECO:0000256" key="10">
    <source>
        <dbReference type="ARBA" id="ARBA00048807"/>
    </source>
</evidence>
<evidence type="ECO:0000313" key="12">
    <source>
        <dbReference type="Proteomes" id="UP000664417"/>
    </source>
</evidence>
<evidence type="ECO:0000313" key="11">
    <source>
        <dbReference type="EMBL" id="MBO1320016.1"/>
    </source>
</evidence>
<evidence type="ECO:0000256" key="1">
    <source>
        <dbReference type="ARBA" id="ARBA00001947"/>
    </source>
</evidence>